<sequence length="426" mass="47988">MNVEMPMVTSTSTIPLPQELSDRISVEIYELIIPFLSHSPTLMACSLVSRACLRVSWKTLFHQHTVRVNPQNLAAFLELIDLNTCSMTIISFIQRLHFRQCISVEARSLPATTGVWEEDDNSSPFLFDEYFHRFVGLTAVRTLKLSWVLKSTDALIIAALRNNFSGVTALYLDPMLSSSVKHFCNILGAFPLLSSLSLCSVNLSRELDDWTKLDLSTRETYLKCSPPPPLLSNLRELNVDSISMVFLFSWMTHHNRPLPIQSLSVECLYNQSCNVALSKFLPISSSTLQELTIREGSVSTNLDLSSCANLRALEIAGVYLHKSTGVGSVQFITNILRTVTSECLEEIRFTLTMRSSRDALASIEAFDWKGLGSIIGQRQYKDLDRIQIRTSNYKEEVEQTIFKHFMGVKTAKGSTLDRIFHVLSVE</sequence>
<dbReference type="AlphaFoldDB" id="A0A9W9DK37"/>
<protein>
    <submittedName>
        <fullName evidence="1">Uncharacterized protein</fullName>
    </submittedName>
</protein>
<dbReference type="EMBL" id="JAOTPV010000016">
    <property type="protein sequence ID" value="KAJ4474252.1"/>
    <property type="molecule type" value="Genomic_DNA"/>
</dbReference>
<dbReference type="Proteomes" id="UP001150266">
    <property type="component" value="Unassembled WGS sequence"/>
</dbReference>
<dbReference type="OrthoDB" id="2788229at2759"/>
<proteinExistence type="predicted"/>
<evidence type="ECO:0000313" key="2">
    <source>
        <dbReference type="Proteomes" id="UP001150266"/>
    </source>
</evidence>
<gene>
    <name evidence="1" type="ORF">J3R30DRAFT_650804</name>
</gene>
<comment type="caution">
    <text evidence="1">The sequence shown here is derived from an EMBL/GenBank/DDBJ whole genome shotgun (WGS) entry which is preliminary data.</text>
</comment>
<name>A0A9W9DK37_9AGAR</name>
<accession>A0A9W9DK37</accession>
<organism evidence="1 2">
    <name type="scientific">Lentinula aciculospora</name>
    <dbReference type="NCBI Taxonomy" id="153920"/>
    <lineage>
        <taxon>Eukaryota</taxon>
        <taxon>Fungi</taxon>
        <taxon>Dikarya</taxon>
        <taxon>Basidiomycota</taxon>
        <taxon>Agaricomycotina</taxon>
        <taxon>Agaricomycetes</taxon>
        <taxon>Agaricomycetidae</taxon>
        <taxon>Agaricales</taxon>
        <taxon>Marasmiineae</taxon>
        <taxon>Omphalotaceae</taxon>
        <taxon>Lentinula</taxon>
    </lineage>
</organism>
<reference evidence="1" key="1">
    <citation type="submission" date="2022-08" db="EMBL/GenBank/DDBJ databases">
        <title>A Global Phylogenomic Analysis of the Shiitake Genus Lentinula.</title>
        <authorList>
            <consortium name="DOE Joint Genome Institute"/>
            <person name="Sierra-Patev S."/>
            <person name="Min B."/>
            <person name="Naranjo-Ortiz M."/>
            <person name="Looney B."/>
            <person name="Konkel Z."/>
            <person name="Slot J.C."/>
            <person name="Sakamoto Y."/>
            <person name="Steenwyk J.L."/>
            <person name="Rokas A."/>
            <person name="Carro J."/>
            <person name="Camarero S."/>
            <person name="Ferreira P."/>
            <person name="Molpeceres G."/>
            <person name="Ruiz-Duenas F.J."/>
            <person name="Serrano A."/>
            <person name="Henrissat B."/>
            <person name="Drula E."/>
            <person name="Hughes K.W."/>
            <person name="Mata J.L."/>
            <person name="Ishikawa N.K."/>
            <person name="Vargas-Isla R."/>
            <person name="Ushijima S."/>
            <person name="Smith C.A."/>
            <person name="Ahrendt S."/>
            <person name="Andreopoulos W."/>
            <person name="He G."/>
            <person name="Labutti K."/>
            <person name="Lipzen A."/>
            <person name="Ng V."/>
            <person name="Riley R."/>
            <person name="Sandor L."/>
            <person name="Barry K."/>
            <person name="Martinez A.T."/>
            <person name="Xiao Y."/>
            <person name="Gibbons J.G."/>
            <person name="Terashima K."/>
            <person name="Grigoriev I.V."/>
            <person name="Hibbett D.S."/>
        </authorList>
    </citation>
    <scope>NUCLEOTIDE SEQUENCE</scope>
    <source>
        <strain evidence="1">JLM2183</strain>
    </source>
</reference>
<keyword evidence="2" id="KW-1185">Reference proteome</keyword>
<evidence type="ECO:0000313" key="1">
    <source>
        <dbReference type="EMBL" id="KAJ4474252.1"/>
    </source>
</evidence>